<feature type="compositionally biased region" description="Low complexity" evidence="1">
    <location>
        <begin position="601"/>
        <end position="616"/>
    </location>
</feature>
<proteinExistence type="predicted"/>
<dbReference type="EMBL" id="EQ999973">
    <property type="protein sequence ID" value="OAS99696.1"/>
    <property type="molecule type" value="Genomic_DNA"/>
</dbReference>
<feature type="domain" description="DUF7924" evidence="2">
    <location>
        <begin position="370"/>
        <end position="530"/>
    </location>
</feature>
<sequence length="616" mass="69491">MVHHRDKMGQKVTHSFHKHVIVGPSVPRHKSTCYLFRGNGDLFVQKVQLREAHVSPKIIIPVSKPSLQRAPESLRNVTIVQLPSAIHQRSLRHMPCLVSLEPSRKRQKPDDDLEQSQHQLKRLKLGGPPPAYWDNLSRIWLTKDTLREFNRRNSPSNRIVESGQRPCRPLTRQLHATLKNRCQIPALDPLSGCKPESLKEIKRLSRRGGPDLSDLRNFPDPRTPFYQSMSTSSSGRRKRRAGSAPDDSDNKATTKTTSTTVYNRNFQQNLVDHGVYPPGYKYPNGQKLAKPNNWLELNERLAQPQASLSPSKFSEQEFEEFREADMNASKEKPIVRLAIPIIEGHIDDVRCMGGDYPFGNFAPLTDGTLANAKPDHFFGARPEQLNHQIRDELSDFIIPSTQKDHPIAPNFFQEAKGPDGSPAVATRQACYNGAVGARGIYKLQSYKQDEPTYNNKAYTITSTYQAGQLKLYTTHPTAPRESDGRTEYIMTPLRSFAMTDNPDTFRSGACAYRNARDWAKERRDEFIKSANDRHTQARSELLSTSEREATSEPTIILEDSDTSATFDEAEFHDAAQWSFAHTNDSADDPPASTKHTKRARIGASSISRASSKSLQN</sequence>
<reference evidence="4" key="1">
    <citation type="journal article" date="2015" name="PLoS Genet.">
        <title>The dynamic genome and transcriptome of the human fungal pathogen Blastomyces and close relative Emmonsia.</title>
        <authorList>
            <person name="Munoz J.F."/>
            <person name="Gauthier G.M."/>
            <person name="Desjardins C.A."/>
            <person name="Gallo J.E."/>
            <person name="Holder J."/>
            <person name="Sullivan T.D."/>
            <person name="Marty A.J."/>
            <person name="Carmen J.C."/>
            <person name="Chen Z."/>
            <person name="Ding L."/>
            <person name="Gujja S."/>
            <person name="Magrini V."/>
            <person name="Misas E."/>
            <person name="Mitreva M."/>
            <person name="Priest M."/>
            <person name="Saif S."/>
            <person name="Whiston E.A."/>
            <person name="Young S."/>
            <person name="Zeng Q."/>
            <person name="Goldman W.E."/>
            <person name="Mardis E.R."/>
            <person name="Taylor J.W."/>
            <person name="McEwen J.G."/>
            <person name="Clay O.K."/>
            <person name="Klein B.S."/>
            <person name="Cuomo C.A."/>
        </authorList>
    </citation>
    <scope>NUCLEOTIDE SEQUENCE [LARGE SCALE GENOMIC DNA]</scope>
    <source>
        <strain evidence="4">ER-3 / ATCC MYA-2586</strain>
    </source>
</reference>
<evidence type="ECO:0000256" key="1">
    <source>
        <dbReference type="SAM" id="MobiDB-lite"/>
    </source>
</evidence>
<evidence type="ECO:0000313" key="4">
    <source>
        <dbReference type="Proteomes" id="UP000002039"/>
    </source>
</evidence>
<gene>
    <name evidence="3" type="ORF">BDCG_01073</name>
</gene>
<evidence type="ECO:0000313" key="3">
    <source>
        <dbReference type="EMBL" id="OAS99696.1"/>
    </source>
</evidence>
<feature type="region of interest" description="Disordered" evidence="1">
    <location>
        <begin position="577"/>
        <end position="616"/>
    </location>
</feature>
<feature type="region of interest" description="Disordered" evidence="1">
    <location>
        <begin position="203"/>
        <end position="261"/>
    </location>
</feature>
<dbReference type="InterPro" id="IPR057684">
    <property type="entry name" value="DUF7924"/>
</dbReference>
<dbReference type="GeneID" id="69023730"/>
<dbReference type="Proteomes" id="UP000002039">
    <property type="component" value="Unassembled WGS sequence"/>
</dbReference>
<feature type="region of interest" description="Disordered" evidence="1">
    <location>
        <begin position="529"/>
        <end position="552"/>
    </location>
</feature>
<organism evidence="3 4">
    <name type="scientific">Ajellomyces dermatitidis (strain ER-3 / ATCC MYA-2586)</name>
    <name type="common">Blastomyces dermatitidis</name>
    <dbReference type="NCBI Taxonomy" id="559297"/>
    <lineage>
        <taxon>Eukaryota</taxon>
        <taxon>Fungi</taxon>
        <taxon>Dikarya</taxon>
        <taxon>Ascomycota</taxon>
        <taxon>Pezizomycotina</taxon>
        <taxon>Eurotiomycetes</taxon>
        <taxon>Eurotiomycetidae</taxon>
        <taxon>Onygenales</taxon>
        <taxon>Ajellomycetaceae</taxon>
        <taxon>Blastomyces</taxon>
    </lineage>
</organism>
<evidence type="ECO:0000259" key="2">
    <source>
        <dbReference type="Pfam" id="PF25545"/>
    </source>
</evidence>
<name>A0ABX2VRW0_AJEDR</name>
<dbReference type="Pfam" id="PF25545">
    <property type="entry name" value="DUF7924"/>
    <property type="match status" value="1"/>
</dbReference>
<keyword evidence="4" id="KW-1185">Reference proteome</keyword>
<accession>A0ABX2VRW0</accession>
<dbReference type="RefSeq" id="XP_045279424.1">
    <property type="nucleotide sequence ID" value="XM_045416581.1"/>
</dbReference>
<feature type="region of interest" description="Disordered" evidence="1">
    <location>
        <begin position="102"/>
        <end position="127"/>
    </location>
</feature>
<protein>
    <recommendedName>
        <fullName evidence="2">DUF7924 domain-containing protein</fullName>
    </recommendedName>
</protein>